<feature type="coiled-coil region" evidence="16">
    <location>
        <begin position="200"/>
        <end position="234"/>
    </location>
</feature>
<proteinExistence type="inferred from homology"/>
<evidence type="ECO:0000256" key="16">
    <source>
        <dbReference type="SAM" id="Coils"/>
    </source>
</evidence>
<feature type="region of interest" description="Disordered" evidence="17">
    <location>
        <begin position="1"/>
        <end position="55"/>
    </location>
</feature>
<reference evidence="20 21" key="1">
    <citation type="journal article" date="2019" name="Mol. Biol. Evol.">
        <title>Blast fungal genomes show frequent chromosomal changes, gene gains and losses, and effector gene turnover.</title>
        <authorList>
            <person name="Gomez Luciano L.B."/>
            <person name="Jason Tsai I."/>
            <person name="Chuma I."/>
            <person name="Tosa Y."/>
            <person name="Chen Y.H."/>
            <person name="Li J.Y."/>
            <person name="Li M.Y."/>
            <person name="Jade Lu M.Y."/>
            <person name="Nakayashiki H."/>
            <person name="Li W.H."/>
        </authorList>
    </citation>
    <scope>NUCLEOTIDE SEQUENCE [LARGE SCALE GENOMIC DNA]</scope>
    <source>
        <strain evidence="20">MZ5-1-6</strain>
    </source>
</reference>
<evidence type="ECO:0000256" key="6">
    <source>
        <dbReference type="ARBA" id="ARBA00022723"/>
    </source>
</evidence>
<dbReference type="PROSITE" id="PS00518">
    <property type="entry name" value="ZF_RING_1"/>
    <property type="match status" value="1"/>
</dbReference>
<dbReference type="OMA" id="YRQMQEY"/>
<protein>
    <recommendedName>
        <fullName evidence="15">E3 ubiquitin protein ligase</fullName>
        <ecNumber evidence="15">2.3.2.27</ecNumber>
    </recommendedName>
</protein>
<dbReference type="SMART" id="SM00184">
    <property type="entry name" value="RING"/>
    <property type="match status" value="1"/>
</dbReference>
<accession>A0A4P7NM28</accession>
<evidence type="ECO:0000256" key="4">
    <source>
        <dbReference type="ARBA" id="ARBA00005555"/>
    </source>
</evidence>
<dbReference type="EC" id="2.3.2.27" evidence="15"/>
<dbReference type="CDD" id="cd16499">
    <property type="entry name" value="RING-HC_Bre1-like"/>
    <property type="match status" value="1"/>
</dbReference>
<dbReference type="SUPFAM" id="SSF57850">
    <property type="entry name" value="RING/U-box"/>
    <property type="match status" value="1"/>
</dbReference>
<dbReference type="PROSITE" id="PS50089">
    <property type="entry name" value="ZF_RING_2"/>
    <property type="match status" value="1"/>
</dbReference>
<dbReference type="GO" id="GO:0016567">
    <property type="term" value="P:protein ubiquitination"/>
    <property type="evidence" value="ECO:0007669"/>
    <property type="project" value="UniProtKB-UniRule"/>
</dbReference>
<evidence type="ECO:0000256" key="14">
    <source>
        <dbReference type="PROSITE-ProRule" id="PRU00042"/>
    </source>
</evidence>
<comment type="function">
    <text evidence="13">E3 ubiquitin-protein ligase that mediates monoubiquitination of histone H2B to form H2BK123ub1. H2BK123ub1 gives a specific tag for epigenetic transcriptional activation and is also a prerequisite for H3K4me and H3K79me formation.</text>
</comment>
<dbReference type="InterPro" id="IPR013087">
    <property type="entry name" value="Znf_C2H2_type"/>
</dbReference>
<dbReference type="GO" id="GO:0008270">
    <property type="term" value="F:zinc ion binding"/>
    <property type="evidence" value="ECO:0007669"/>
    <property type="project" value="UniProtKB-KW"/>
</dbReference>
<sequence>MPVATSSPAVSHPSGLSKMEDRKRPAISATDEIAPPSKRQAVNGTVKSRDDGESRDEAWIEDFQKDAIYRQMLEYRRQKATLETRLEEVTKRSTHHDDHLRIIDQWFLQMLDEIELLARGSLSSDIDCKGESILSSTALQFKDSEEFQEHLGDKKKVIRSKLETLFGLITASRDVKSDVSELESQVNKLLAAQKDLVIKLDRSNAEKDALSEQLDTATLRYVKAEKKLDRAKSVQVQKVEQQAQAIASARPPSTERSTEEPKSNGHSEALQLKYDEAAAVLATQEKQITALKSDIKSLLEENTSLKARKETVTDEEYSRTDLFKQFKLQNEDLIKRVNTLEAVNKQLREEAEKLQTERTSYRELLNREAQAITSDLEDQLQQKDQDLTRIRASRDELNAQLAVQKSKNEQEIASLKHLEELSAAKDDRIAGLEQEVERLRPASDTAMATSREDLESMAVADLIARYMKLERDYELIQSEVPSVEKAYRKAVAVAQKKLTDLTTLETKLSNAITDRNKADQKYFAVRRDTDARINENKALQHQNKTSSTIITQLKEVEAHTKILIANMEKQLAELKQSNVTILEENRKLKASSSDALRQYEALKNQAETLNKLVKNKDSVALSLKDKAALHETELERVKTRLEHAQKERDNLKSRGSGGASAEDDLRKFALCNVCNSEFKNAVIKTCGHVFCNDCVQSRLANRRRKCPSCGKAFDKMDVMTVHM</sequence>
<dbReference type="InterPro" id="IPR013956">
    <property type="entry name" value="E3_ubiquit_lig_Bre1"/>
</dbReference>
<feature type="coiled-coil region" evidence="16">
    <location>
        <begin position="564"/>
        <end position="654"/>
    </location>
</feature>
<evidence type="ECO:0000256" key="7">
    <source>
        <dbReference type="ARBA" id="ARBA00022771"/>
    </source>
</evidence>
<dbReference type="InterPro" id="IPR058643">
    <property type="entry name" value="BRE1-like_CC"/>
</dbReference>
<dbReference type="InterPro" id="IPR013083">
    <property type="entry name" value="Znf_RING/FYVE/PHD"/>
</dbReference>
<evidence type="ECO:0000256" key="2">
    <source>
        <dbReference type="ARBA" id="ARBA00004123"/>
    </source>
</evidence>
<evidence type="ECO:0000313" key="21">
    <source>
        <dbReference type="Proteomes" id="UP000294847"/>
    </source>
</evidence>
<dbReference type="SMR" id="A0A4P7NM28"/>
<keyword evidence="10 15" id="KW-0156">Chromatin regulator</keyword>
<dbReference type="AlphaFoldDB" id="A0A4P7NM28"/>
<comment type="similarity">
    <text evidence="4 15">Belongs to the BRE1 family.</text>
</comment>
<keyword evidence="7 14" id="KW-0863">Zinc-finger</keyword>
<keyword evidence="9 15" id="KW-0862">Zinc</keyword>
<evidence type="ECO:0000256" key="3">
    <source>
        <dbReference type="ARBA" id="ARBA00004906"/>
    </source>
</evidence>
<dbReference type="GO" id="GO:0006325">
    <property type="term" value="P:chromatin organization"/>
    <property type="evidence" value="ECO:0007669"/>
    <property type="project" value="UniProtKB-KW"/>
</dbReference>
<keyword evidence="5 15" id="KW-0808">Transferase</keyword>
<feature type="compositionally biased region" description="Basic and acidic residues" evidence="17">
    <location>
        <begin position="256"/>
        <end position="265"/>
    </location>
</feature>
<keyword evidence="8 15" id="KW-0833">Ubl conjugation pathway</keyword>
<keyword evidence="12 15" id="KW-0539">Nucleus</keyword>
<feature type="domain" description="C2H2-type" evidence="19">
    <location>
        <begin position="704"/>
        <end position="723"/>
    </location>
</feature>
<keyword evidence="11 15" id="KW-0175">Coiled coil</keyword>
<feature type="domain" description="RING-type" evidence="18">
    <location>
        <begin position="671"/>
        <end position="709"/>
    </location>
</feature>
<evidence type="ECO:0000256" key="11">
    <source>
        <dbReference type="ARBA" id="ARBA00023054"/>
    </source>
</evidence>
<organism evidence="20 21">
    <name type="scientific">Pyricularia oryzae</name>
    <name type="common">Rice blast fungus</name>
    <name type="synonym">Magnaporthe oryzae</name>
    <dbReference type="NCBI Taxonomy" id="318829"/>
    <lineage>
        <taxon>Eukaryota</taxon>
        <taxon>Fungi</taxon>
        <taxon>Dikarya</taxon>
        <taxon>Ascomycota</taxon>
        <taxon>Pezizomycotina</taxon>
        <taxon>Sordariomycetes</taxon>
        <taxon>Sordariomycetidae</taxon>
        <taxon>Magnaporthales</taxon>
        <taxon>Pyriculariaceae</taxon>
        <taxon>Pyricularia</taxon>
    </lineage>
</organism>
<gene>
    <name evidence="20" type="ORF">PoMZ_12131</name>
</gene>
<evidence type="ECO:0000256" key="17">
    <source>
        <dbReference type="SAM" id="MobiDB-lite"/>
    </source>
</evidence>
<evidence type="ECO:0000259" key="19">
    <source>
        <dbReference type="PROSITE" id="PS50157"/>
    </source>
</evidence>
<keyword evidence="6 15" id="KW-0479">Metal-binding</keyword>
<dbReference type="PROSITE" id="PS50157">
    <property type="entry name" value="ZINC_FINGER_C2H2_2"/>
    <property type="match status" value="1"/>
</dbReference>
<dbReference type="Pfam" id="PF13923">
    <property type="entry name" value="zf-C3HC4_2"/>
    <property type="match status" value="1"/>
</dbReference>
<evidence type="ECO:0000256" key="10">
    <source>
        <dbReference type="ARBA" id="ARBA00022853"/>
    </source>
</evidence>
<dbReference type="UniPathway" id="UPA00143"/>
<evidence type="ECO:0000256" key="8">
    <source>
        <dbReference type="ARBA" id="ARBA00022786"/>
    </source>
</evidence>
<evidence type="ECO:0000256" key="15">
    <source>
        <dbReference type="RuleBase" id="RU365038"/>
    </source>
</evidence>
<evidence type="ECO:0000256" key="9">
    <source>
        <dbReference type="ARBA" id="ARBA00022833"/>
    </source>
</evidence>
<dbReference type="Gene3D" id="3.30.40.10">
    <property type="entry name" value="Zinc/RING finger domain, C3HC4 (zinc finger)"/>
    <property type="match status" value="1"/>
</dbReference>
<comment type="catalytic activity">
    <reaction evidence="1 15">
        <text>S-ubiquitinyl-[E2 ubiquitin-conjugating enzyme]-L-cysteine + [acceptor protein]-L-lysine = [E2 ubiquitin-conjugating enzyme]-L-cysteine + N(6)-ubiquitinyl-[acceptor protein]-L-lysine.</text>
        <dbReference type="EC" id="2.3.2.27"/>
    </reaction>
</comment>
<name>A0A4P7NM28_PYROR</name>
<dbReference type="InterPro" id="IPR001841">
    <property type="entry name" value="Znf_RING"/>
</dbReference>
<dbReference type="InterPro" id="IPR017907">
    <property type="entry name" value="Znf_RING_CS"/>
</dbReference>
<feature type="coiled-coil region" evidence="16">
    <location>
        <begin position="281"/>
        <end position="435"/>
    </location>
</feature>
<dbReference type="GO" id="GO:0005634">
    <property type="term" value="C:nucleus"/>
    <property type="evidence" value="ECO:0007669"/>
    <property type="project" value="UniProtKB-SubCell"/>
</dbReference>
<dbReference type="Proteomes" id="UP000294847">
    <property type="component" value="Chromosome 5"/>
</dbReference>
<dbReference type="Pfam" id="PF08647">
    <property type="entry name" value="BRE1"/>
    <property type="match status" value="1"/>
</dbReference>
<dbReference type="PANTHER" id="PTHR23163:SF0">
    <property type="entry name" value="E3 UBIQUITIN-PROTEIN LIGASE BRE1"/>
    <property type="match status" value="1"/>
</dbReference>
<dbReference type="Pfam" id="PF26095">
    <property type="entry name" value="CC_Bre1"/>
    <property type="match status" value="1"/>
</dbReference>
<dbReference type="EMBL" id="CP034208">
    <property type="protein sequence ID" value="QBZ63234.1"/>
    <property type="molecule type" value="Genomic_DNA"/>
</dbReference>
<evidence type="ECO:0000259" key="18">
    <source>
        <dbReference type="PROSITE" id="PS50089"/>
    </source>
</evidence>
<comment type="subcellular location">
    <subcellularLocation>
        <location evidence="2 15">Nucleus</location>
    </subcellularLocation>
</comment>
<dbReference type="GO" id="GO:0061630">
    <property type="term" value="F:ubiquitin protein ligase activity"/>
    <property type="evidence" value="ECO:0007669"/>
    <property type="project" value="UniProtKB-EC"/>
</dbReference>
<evidence type="ECO:0000256" key="5">
    <source>
        <dbReference type="ARBA" id="ARBA00022679"/>
    </source>
</evidence>
<dbReference type="GO" id="GO:0033503">
    <property type="term" value="C:HULC complex"/>
    <property type="evidence" value="ECO:0007669"/>
    <property type="project" value="TreeGrafter"/>
</dbReference>
<evidence type="ECO:0000256" key="13">
    <source>
        <dbReference type="ARBA" id="ARBA00059679"/>
    </source>
</evidence>
<feature type="region of interest" description="Disordered" evidence="17">
    <location>
        <begin position="242"/>
        <end position="267"/>
    </location>
</feature>
<evidence type="ECO:0000256" key="1">
    <source>
        <dbReference type="ARBA" id="ARBA00000900"/>
    </source>
</evidence>
<comment type="pathway">
    <text evidence="3 15">Protein modification; protein ubiquitination.</text>
</comment>
<evidence type="ECO:0000313" key="20">
    <source>
        <dbReference type="EMBL" id="QBZ63234.1"/>
    </source>
</evidence>
<dbReference type="PANTHER" id="PTHR23163">
    <property type="entry name" value="RING FINGER PROTEIN-RELATED"/>
    <property type="match status" value="1"/>
</dbReference>
<evidence type="ECO:0000256" key="12">
    <source>
        <dbReference type="ARBA" id="ARBA00023242"/>
    </source>
</evidence>